<dbReference type="EMBL" id="FOQD01000004">
    <property type="protein sequence ID" value="SFH95205.1"/>
    <property type="molecule type" value="Genomic_DNA"/>
</dbReference>
<evidence type="ECO:0000313" key="2">
    <source>
        <dbReference type="Proteomes" id="UP000199518"/>
    </source>
</evidence>
<dbReference type="STRING" id="1576369.SAMN05421753_104118"/>
<keyword evidence="2" id="KW-1185">Reference proteome</keyword>
<dbReference type="OrthoDB" id="3035322at2"/>
<protein>
    <submittedName>
        <fullName evidence="1">Proteins of 100 residues with WXG</fullName>
    </submittedName>
</protein>
<gene>
    <name evidence="1" type="ORF">SAMN05421753_104118</name>
</gene>
<accession>A0A1I3E8C4</accession>
<dbReference type="Gene3D" id="1.10.287.850">
    <property type="entry name" value="HP0062-like domain"/>
    <property type="match status" value="1"/>
</dbReference>
<proteinExistence type="predicted"/>
<reference evidence="2" key="1">
    <citation type="submission" date="2016-10" db="EMBL/GenBank/DDBJ databases">
        <authorList>
            <person name="Varghese N."/>
            <person name="Submissions S."/>
        </authorList>
    </citation>
    <scope>NUCLEOTIDE SEQUENCE [LARGE SCALE GENOMIC DNA]</scope>
    <source>
        <strain evidence="2">DSM 26348</strain>
    </source>
</reference>
<name>A0A1I3E8C4_9PLAN</name>
<dbReference type="SUPFAM" id="SSF158414">
    <property type="entry name" value="HP0062-like"/>
    <property type="match status" value="1"/>
</dbReference>
<evidence type="ECO:0000313" key="1">
    <source>
        <dbReference type="EMBL" id="SFH95205.1"/>
    </source>
</evidence>
<dbReference type="Pfam" id="PF06013">
    <property type="entry name" value="WXG100"/>
    <property type="match status" value="1"/>
</dbReference>
<dbReference type="AlphaFoldDB" id="A0A1I3E8C4"/>
<dbReference type="RefSeq" id="WP_092048484.1">
    <property type="nucleotide sequence ID" value="NZ_FOQD01000004.1"/>
</dbReference>
<organism evidence="1 2">
    <name type="scientific">Planctomicrobium piriforme</name>
    <dbReference type="NCBI Taxonomy" id="1576369"/>
    <lineage>
        <taxon>Bacteria</taxon>
        <taxon>Pseudomonadati</taxon>
        <taxon>Planctomycetota</taxon>
        <taxon>Planctomycetia</taxon>
        <taxon>Planctomycetales</taxon>
        <taxon>Planctomycetaceae</taxon>
        <taxon>Planctomicrobium</taxon>
    </lineage>
</organism>
<dbReference type="InterPro" id="IPR029013">
    <property type="entry name" value="HP0062-like_sf"/>
</dbReference>
<dbReference type="InterPro" id="IPR010310">
    <property type="entry name" value="T7SS_ESAT-6-like"/>
</dbReference>
<sequence length="90" mass="10553">MAQAIANPEELRAFALKLNQFNNTLSDQAGMLANQLETLSSSWRDQENAKFTEEFKEHMRLLAAFVEANNRHIPYLLRKAERIEEYLQQR</sequence>
<dbReference type="Proteomes" id="UP000199518">
    <property type="component" value="Unassembled WGS sequence"/>
</dbReference>